<evidence type="ECO:0000256" key="1">
    <source>
        <dbReference type="SAM" id="MobiDB-lite"/>
    </source>
</evidence>
<name>A0A6C0H3K7_9ZZZZ</name>
<sequence>MSIKFVSNKRYLENVNGLKNFGESNIDYDSERDKNKQVRANLNSNGNQYYIEDSLQKFMNILPKRHNSIFDLLKYDLNEIKKGDSVNLSEPSKIIKLKPRNLNETKKLYTGKHKVSRGITSKLFDFDKTDLPNVPNYVPHIVPKSSSLDTKKHVKKHGKIYGKKHSQKQIRAKK</sequence>
<accession>A0A6C0H3K7</accession>
<dbReference type="EMBL" id="MN739863">
    <property type="protein sequence ID" value="QHT75131.1"/>
    <property type="molecule type" value="Genomic_DNA"/>
</dbReference>
<organism evidence="2">
    <name type="scientific">viral metagenome</name>
    <dbReference type="NCBI Taxonomy" id="1070528"/>
    <lineage>
        <taxon>unclassified sequences</taxon>
        <taxon>metagenomes</taxon>
        <taxon>organismal metagenomes</taxon>
    </lineage>
</organism>
<reference evidence="2" key="1">
    <citation type="journal article" date="2020" name="Nature">
        <title>Giant virus diversity and host interactions through global metagenomics.</title>
        <authorList>
            <person name="Schulz F."/>
            <person name="Roux S."/>
            <person name="Paez-Espino D."/>
            <person name="Jungbluth S."/>
            <person name="Walsh D.A."/>
            <person name="Denef V.J."/>
            <person name="McMahon K.D."/>
            <person name="Konstantinidis K.T."/>
            <person name="Eloe-Fadrosh E.A."/>
            <person name="Kyrpides N.C."/>
            <person name="Woyke T."/>
        </authorList>
    </citation>
    <scope>NUCLEOTIDE SEQUENCE</scope>
    <source>
        <strain evidence="2">GVMAG-M-3300023179-63</strain>
    </source>
</reference>
<feature type="region of interest" description="Disordered" evidence="1">
    <location>
        <begin position="146"/>
        <end position="174"/>
    </location>
</feature>
<evidence type="ECO:0000313" key="2">
    <source>
        <dbReference type="EMBL" id="QHT75131.1"/>
    </source>
</evidence>
<feature type="compositionally biased region" description="Basic residues" evidence="1">
    <location>
        <begin position="152"/>
        <end position="174"/>
    </location>
</feature>
<dbReference type="AlphaFoldDB" id="A0A6C0H3K7"/>
<protein>
    <submittedName>
        <fullName evidence="2">Uncharacterized protein</fullName>
    </submittedName>
</protein>
<proteinExistence type="predicted"/>